<reference evidence="1 2" key="1">
    <citation type="journal article" date="2016" name="Nat. Commun.">
        <title>Thousands of microbial genomes shed light on interconnected biogeochemical processes in an aquifer system.</title>
        <authorList>
            <person name="Anantharaman K."/>
            <person name="Brown C.T."/>
            <person name="Hug L.A."/>
            <person name="Sharon I."/>
            <person name="Castelle C.J."/>
            <person name="Probst A.J."/>
            <person name="Thomas B.C."/>
            <person name="Singh A."/>
            <person name="Wilkins M.J."/>
            <person name="Karaoz U."/>
            <person name="Brodie E.L."/>
            <person name="Williams K.H."/>
            <person name="Hubbard S.S."/>
            <person name="Banfield J.F."/>
        </authorList>
    </citation>
    <scope>NUCLEOTIDE SEQUENCE [LARGE SCALE GENOMIC DNA]</scope>
</reference>
<comment type="caution">
    <text evidence="1">The sequence shown here is derived from an EMBL/GenBank/DDBJ whole genome shotgun (WGS) entry which is preliminary data.</text>
</comment>
<protein>
    <submittedName>
        <fullName evidence="1">Uncharacterized protein</fullName>
    </submittedName>
</protein>
<gene>
    <name evidence="1" type="ORF">A3A44_02795</name>
</gene>
<dbReference type="AlphaFoldDB" id="A0A1G2LE95"/>
<proteinExistence type="predicted"/>
<evidence type="ECO:0000313" key="1">
    <source>
        <dbReference type="EMBL" id="OHA09864.1"/>
    </source>
</evidence>
<sequence length="76" mass="8889">MAQVIERGLDLLLRQKFRCRILFLWLTILLTRAVFPCCRAQSNSPRRFQKTPAGYGEDRLLLRRIFIRVSLALIGV</sequence>
<name>A0A1G2LE95_9BACT</name>
<organism evidence="1 2">
    <name type="scientific">Candidatus Sungbacteria bacterium RIFCSPLOWO2_01_FULL_60_25</name>
    <dbReference type="NCBI Taxonomy" id="1802281"/>
    <lineage>
        <taxon>Bacteria</taxon>
        <taxon>Candidatus Sungiibacteriota</taxon>
    </lineage>
</organism>
<evidence type="ECO:0000313" key="2">
    <source>
        <dbReference type="Proteomes" id="UP000178977"/>
    </source>
</evidence>
<dbReference type="EMBL" id="MHQT01000011">
    <property type="protein sequence ID" value="OHA09864.1"/>
    <property type="molecule type" value="Genomic_DNA"/>
</dbReference>
<dbReference type="Proteomes" id="UP000178977">
    <property type="component" value="Unassembled WGS sequence"/>
</dbReference>
<accession>A0A1G2LE95</accession>